<evidence type="ECO:0000256" key="1">
    <source>
        <dbReference type="SAM" id="MobiDB-lite"/>
    </source>
</evidence>
<feature type="region of interest" description="Disordered" evidence="1">
    <location>
        <begin position="34"/>
        <end position="69"/>
    </location>
</feature>
<proteinExistence type="predicted"/>
<comment type="caution">
    <text evidence="2">The sequence shown here is derived from an EMBL/GenBank/DDBJ whole genome shotgun (WGS) entry which is preliminary data.</text>
</comment>
<sequence>MVRFCTRFWYGRTNSRFEGGSTFPVTMAPPLNLRPPTKGFPSPANHMPLPQLSPLQSLYKRHQHRGCCG</sequence>
<dbReference type="Gramene" id="mRNA:HanXRQr2_Chr04g0183111">
    <property type="protein sequence ID" value="CDS:HanXRQr2_Chr04g0183111.1"/>
    <property type="gene ID" value="HanXRQr2_Chr04g0183111"/>
</dbReference>
<evidence type="ECO:0000313" key="2">
    <source>
        <dbReference type="EMBL" id="KAF5811588.1"/>
    </source>
</evidence>
<evidence type="ECO:0000313" key="3">
    <source>
        <dbReference type="Proteomes" id="UP000215914"/>
    </source>
</evidence>
<accession>A0A9K3JA46</accession>
<feature type="compositionally biased region" description="Low complexity" evidence="1">
    <location>
        <begin position="48"/>
        <end position="58"/>
    </location>
</feature>
<protein>
    <submittedName>
        <fullName evidence="2">Uncharacterized protein</fullName>
    </submittedName>
</protein>
<name>A0A9K3JA46_HELAN</name>
<organism evidence="2 3">
    <name type="scientific">Helianthus annuus</name>
    <name type="common">Common sunflower</name>
    <dbReference type="NCBI Taxonomy" id="4232"/>
    <lineage>
        <taxon>Eukaryota</taxon>
        <taxon>Viridiplantae</taxon>
        <taxon>Streptophyta</taxon>
        <taxon>Embryophyta</taxon>
        <taxon>Tracheophyta</taxon>
        <taxon>Spermatophyta</taxon>
        <taxon>Magnoliopsida</taxon>
        <taxon>eudicotyledons</taxon>
        <taxon>Gunneridae</taxon>
        <taxon>Pentapetalae</taxon>
        <taxon>asterids</taxon>
        <taxon>campanulids</taxon>
        <taxon>Asterales</taxon>
        <taxon>Asteraceae</taxon>
        <taxon>Asteroideae</taxon>
        <taxon>Heliantheae alliance</taxon>
        <taxon>Heliantheae</taxon>
        <taxon>Helianthus</taxon>
    </lineage>
</organism>
<keyword evidence="3" id="KW-1185">Reference proteome</keyword>
<gene>
    <name evidence="2" type="ORF">HanXRQr2_Chr04g0183111</name>
</gene>
<feature type="compositionally biased region" description="Basic residues" evidence="1">
    <location>
        <begin position="59"/>
        <end position="69"/>
    </location>
</feature>
<reference evidence="2" key="1">
    <citation type="journal article" date="2017" name="Nature">
        <title>The sunflower genome provides insights into oil metabolism, flowering and Asterid evolution.</title>
        <authorList>
            <person name="Badouin H."/>
            <person name="Gouzy J."/>
            <person name="Grassa C.J."/>
            <person name="Murat F."/>
            <person name="Staton S.E."/>
            <person name="Cottret L."/>
            <person name="Lelandais-Briere C."/>
            <person name="Owens G.L."/>
            <person name="Carrere S."/>
            <person name="Mayjonade B."/>
            <person name="Legrand L."/>
            <person name="Gill N."/>
            <person name="Kane N.C."/>
            <person name="Bowers J.E."/>
            <person name="Hubner S."/>
            <person name="Bellec A."/>
            <person name="Berard A."/>
            <person name="Berges H."/>
            <person name="Blanchet N."/>
            <person name="Boniface M.C."/>
            <person name="Brunel D."/>
            <person name="Catrice O."/>
            <person name="Chaidir N."/>
            <person name="Claudel C."/>
            <person name="Donnadieu C."/>
            <person name="Faraut T."/>
            <person name="Fievet G."/>
            <person name="Helmstetter N."/>
            <person name="King M."/>
            <person name="Knapp S.J."/>
            <person name="Lai Z."/>
            <person name="Le Paslier M.C."/>
            <person name="Lippi Y."/>
            <person name="Lorenzon L."/>
            <person name="Mandel J.R."/>
            <person name="Marage G."/>
            <person name="Marchand G."/>
            <person name="Marquand E."/>
            <person name="Bret-Mestries E."/>
            <person name="Morien E."/>
            <person name="Nambeesan S."/>
            <person name="Nguyen T."/>
            <person name="Pegot-Espagnet P."/>
            <person name="Pouilly N."/>
            <person name="Raftis F."/>
            <person name="Sallet E."/>
            <person name="Schiex T."/>
            <person name="Thomas J."/>
            <person name="Vandecasteele C."/>
            <person name="Vares D."/>
            <person name="Vear F."/>
            <person name="Vautrin S."/>
            <person name="Crespi M."/>
            <person name="Mangin B."/>
            <person name="Burke J.M."/>
            <person name="Salse J."/>
            <person name="Munos S."/>
            <person name="Vincourt P."/>
            <person name="Rieseberg L.H."/>
            <person name="Langlade N.B."/>
        </authorList>
    </citation>
    <scope>NUCLEOTIDE SEQUENCE</scope>
    <source>
        <tissue evidence="2">Leaves</tissue>
    </source>
</reference>
<reference evidence="2" key="2">
    <citation type="submission" date="2020-06" db="EMBL/GenBank/DDBJ databases">
        <title>Helianthus annuus Genome sequencing and assembly Release 2.</title>
        <authorList>
            <person name="Gouzy J."/>
            <person name="Langlade N."/>
            <person name="Munos S."/>
        </authorList>
    </citation>
    <scope>NUCLEOTIDE SEQUENCE</scope>
    <source>
        <tissue evidence="2">Leaves</tissue>
    </source>
</reference>
<dbReference type="EMBL" id="MNCJ02000319">
    <property type="protein sequence ID" value="KAF5811588.1"/>
    <property type="molecule type" value="Genomic_DNA"/>
</dbReference>
<dbReference type="Proteomes" id="UP000215914">
    <property type="component" value="Unassembled WGS sequence"/>
</dbReference>
<dbReference type="AlphaFoldDB" id="A0A9K3JA46"/>